<dbReference type="RefSeq" id="WP_066617762.1">
    <property type="nucleotide sequence ID" value="NZ_FQXL01000031.1"/>
</dbReference>
<name>A0A168E227_9CLOT</name>
<dbReference type="PATRIC" id="fig|1121326.3.peg.572"/>
<protein>
    <submittedName>
        <fullName evidence="1">Uncharacterized protein</fullName>
    </submittedName>
</protein>
<gene>
    <name evidence="1" type="ORF">CLMAG_06160</name>
</gene>
<reference evidence="1 2" key="1">
    <citation type="submission" date="2016-04" db="EMBL/GenBank/DDBJ databases">
        <title>Genome sequence of Clostridium magnum DSM 2767.</title>
        <authorList>
            <person name="Poehlein A."/>
            <person name="Uhlig R."/>
            <person name="Fischer R."/>
            <person name="Bahl H."/>
            <person name="Daniel R."/>
        </authorList>
    </citation>
    <scope>NUCLEOTIDE SEQUENCE [LARGE SCALE GENOMIC DNA]</scope>
    <source>
        <strain evidence="1 2">DSM 2767</strain>
    </source>
</reference>
<evidence type="ECO:0000313" key="2">
    <source>
        <dbReference type="Proteomes" id="UP000076603"/>
    </source>
</evidence>
<comment type="caution">
    <text evidence="1">The sequence shown here is derived from an EMBL/GenBank/DDBJ whole genome shotgun (WGS) entry which is preliminary data.</text>
</comment>
<proteinExistence type="predicted"/>
<organism evidence="1 2">
    <name type="scientific">Clostridium magnum DSM 2767</name>
    <dbReference type="NCBI Taxonomy" id="1121326"/>
    <lineage>
        <taxon>Bacteria</taxon>
        <taxon>Bacillati</taxon>
        <taxon>Bacillota</taxon>
        <taxon>Clostridia</taxon>
        <taxon>Eubacteriales</taxon>
        <taxon>Clostridiaceae</taxon>
        <taxon>Clostridium</taxon>
    </lineage>
</organism>
<evidence type="ECO:0000313" key="1">
    <source>
        <dbReference type="EMBL" id="KZL93570.1"/>
    </source>
</evidence>
<dbReference type="InterPro" id="IPR008979">
    <property type="entry name" value="Galactose-bd-like_sf"/>
</dbReference>
<dbReference type="EMBL" id="LWAE01000001">
    <property type="protein sequence ID" value="KZL93570.1"/>
    <property type="molecule type" value="Genomic_DNA"/>
</dbReference>
<dbReference type="OrthoDB" id="1938209at2"/>
<dbReference type="SUPFAM" id="SSF49785">
    <property type="entry name" value="Galactose-binding domain-like"/>
    <property type="match status" value="1"/>
</dbReference>
<dbReference type="Proteomes" id="UP000076603">
    <property type="component" value="Unassembled WGS sequence"/>
</dbReference>
<dbReference type="AlphaFoldDB" id="A0A168E227"/>
<dbReference type="STRING" id="1121326.CLMAG_06160"/>
<sequence length="751" mass="81754">MKYTTNLQLKKPDYTDPADVQDFNDNMDTIDEKISSHEADIITPLYQNTVTTTNQINSIITEFCKQMKITKIEGLTVVNLLGTDGDCEDVGRWSQSNGTPSLDSSNKVIGSNSIKITSQTIGSCGVYLNIVSKSLDASKYYCVSAYLKNGNATNVYLMKYNGSNYTSLAGTTITDATKFNKVMYKFAGSENIQFLMVMLTSTASGQYAYVDGIMLEEITATQYADANFVPSPYVNGDYSVGESFTVIKTRGKNKLNLVQGSYGTSGNFVAYVKSLTHRDGVITAKPGTTYAVSLSSPLKYAVHEFDCNRNLLTTAVSWSASAVSSFTYTTGSNTRYIAIQFTIDDTTRMYAEDYQIQLEEGSVATAYEPCKEAYMKIPYPLRSVPSGTTDEITEGKWIKRIEKAALDGALSWSLFAHGTGFKRVVVSLSNIYGTSTSVLYKHNSKVLPVNGSGTTADSYMLFSNLDASFPNQLFITIPSADSGWADAYTPSVDELRAYFNGYKMYQLESGGSMTPYNGTGTKAWAKINQASPSVSGVDYSLTTCPTALCGNGYIPYRLYYQLATPVILEINQPNLVTFPTGDLVIESSSKSWVRPASITYQIAGSLKANIDEVMKGLSASRRLNHTYVVASRNFTSSIVIPNATDINIDSANVTVNTYGVYVAVIRATWGPNAISANRKAWILINGAGYDCSIVSAPDSYTEHFIVSVIGLAAGDKVGVRVWQNSGSSQPLAFANVTLCRVGDYVEMKEGD</sequence>
<dbReference type="Gene3D" id="2.60.120.260">
    <property type="entry name" value="Galactose-binding domain-like"/>
    <property type="match status" value="1"/>
</dbReference>
<accession>A0A168E227</accession>
<keyword evidence="2" id="KW-1185">Reference proteome</keyword>